<dbReference type="AlphaFoldDB" id="A0A060DM63"/>
<reference evidence="2 7" key="3">
    <citation type="submission" date="2019-07" db="EMBL/GenBank/DDBJ databases">
        <title>Genome sequencing of the stress-tolerant strain Azospirillum brasilense Az19.</title>
        <authorList>
            <person name="Maroniche G.A."/>
            <person name="Garcia J.E."/>
            <person name="Pagnussat L."/>
            <person name="Amenta M."/>
            <person name="Creus C.M."/>
        </authorList>
    </citation>
    <scope>NUCLEOTIDE SEQUENCE [LARGE SCALE GENOMIC DNA]</scope>
    <source>
        <strain evidence="2 7">Az19</strain>
    </source>
</reference>
<proteinExistence type="predicted"/>
<geneLocation type="plasmid" evidence="1 5">
    <name>AbAZ39_p1</name>
</geneLocation>
<evidence type="ECO:0000313" key="3">
    <source>
        <dbReference type="EMBL" id="MFL7902174.1"/>
    </source>
</evidence>
<evidence type="ECO:0000313" key="5">
    <source>
        <dbReference type="Proteomes" id="UP000027186"/>
    </source>
</evidence>
<dbReference type="EMBL" id="POWG01000002">
    <property type="protein sequence ID" value="PNR00509.1"/>
    <property type="molecule type" value="Genomic_DNA"/>
</dbReference>
<reference evidence="4 6" key="2">
    <citation type="submission" date="2018-01" db="EMBL/GenBank/DDBJ databases">
        <title>Whole genome sequence of Azospirillum brasilense REC3 isolated from strawberry roots.</title>
        <authorList>
            <person name="Fontana C.A."/>
            <person name="Salazar S.M."/>
            <person name="Bassi D."/>
            <person name="Puglisi E."/>
            <person name="Lovaisa N.C."/>
            <person name="Toffoli L.M."/>
            <person name="Pedraza R."/>
            <person name="Cocconcelli P.S."/>
        </authorList>
    </citation>
    <scope>NUCLEOTIDE SEQUENCE [LARGE SCALE GENOMIC DNA]</scope>
    <source>
        <strain evidence="4 6">REC3</strain>
        <plasmid evidence="4">p1unnanmed</plasmid>
    </source>
</reference>
<dbReference type="EMBL" id="CP007794">
    <property type="protein sequence ID" value="AIB13870.1"/>
    <property type="molecule type" value="Genomic_DNA"/>
</dbReference>
<protein>
    <submittedName>
        <fullName evidence="4">DUF465 domain-containing protein</fullName>
    </submittedName>
    <submittedName>
        <fullName evidence="3">YdcH family protein</fullName>
    </submittedName>
</protein>
<evidence type="ECO:0000313" key="2">
    <source>
        <dbReference type="EMBL" id="KAA1054953.1"/>
    </source>
</evidence>
<reference evidence="3 8" key="4">
    <citation type="submission" date="2024-11" db="EMBL/GenBank/DDBJ databases">
        <title>Draft genome sequences of two bacteria associated to sugarcane roots in Colombia.</title>
        <authorList>
            <person name="Pardo-Diaz S."/>
            <person name="Masmela-Mendoza J."/>
            <person name="Delgadillo-Duran P."/>
            <person name="Bautista E.J."/>
            <person name="Rojas-Tapias D.F."/>
        </authorList>
    </citation>
    <scope>NUCLEOTIDE SEQUENCE [LARGE SCALE GENOMIC DNA]</scope>
    <source>
        <strain evidence="3 8">Ap18</strain>
    </source>
</reference>
<dbReference type="Proteomes" id="UP000325333">
    <property type="component" value="Unassembled WGS sequence"/>
</dbReference>
<gene>
    <name evidence="1" type="ORF">ABAZ39_18190</name>
    <name evidence="3" type="ORF">ACJ41P_13640</name>
    <name evidence="4" type="ORF">C1S70_03695</name>
    <name evidence="2" type="ORF">FH063_006229</name>
</gene>
<dbReference type="EMBL" id="JBJLSN010000016">
    <property type="protein sequence ID" value="MFL7902174.1"/>
    <property type="molecule type" value="Genomic_DNA"/>
</dbReference>
<dbReference type="InterPro" id="IPR038444">
    <property type="entry name" value="DUF465_sf"/>
</dbReference>
<keyword evidence="8" id="KW-1185">Reference proteome</keyword>
<dbReference type="Proteomes" id="UP000027186">
    <property type="component" value="Plasmid AbAZ39_p1"/>
</dbReference>
<evidence type="ECO:0000313" key="7">
    <source>
        <dbReference type="Proteomes" id="UP000325333"/>
    </source>
</evidence>
<reference evidence="1 5" key="1">
    <citation type="journal article" date="2014" name="Genome Announc.">
        <title>Complete Genome Sequence of the Model Rhizosphere Strain Azospirillum brasilense Az39, Successfully Applied in Agriculture.</title>
        <authorList>
            <person name="Rivera D."/>
            <person name="Revale S."/>
            <person name="Molina R."/>
            <person name="Gualpa J."/>
            <person name="Puente M."/>
            <person name="Maroniche G."/>
            <person name="Paris G."/>
            <person name="Baker D."/>
            <person name="Clavijo B."/>
            <person name="McLay K."/>
            <person name="Spaepen S."/>
            <person name="Perticari A."/>
            <person name="Vazquez M."/>
            <person name="Wisniewski-Dye F."/>
            <person name="Watkins C."/>
            <person name="Martinez-Abarca F."/>
            <person name="Vanderleyden J."/>
            <person name="Cassan F."/>
        </authorList>
    </citation>
    <scope>NUCLEOTIDE SEQUENCE [LARGE SCALE GENOMIC DNA]</scope>
    <source>
        <strain evidence="1 5">Az39</strain>
        <plasmid evidence="1">AbAZ39_p1</plasmid>
    </source>
</reference>
<keyword evidence="1" id="KW-0614">Plasmid</keyword>
<dbReference type="Proteomes" id="UP001628281">
    <property type="component" value="Unassembled WGS sequence"/>
</dbReference>
<sequence length="60" mass="7217">MHTDARLSSLQEKHLRLDRAILDEEKRSWPDDSAIKRMKLEKLHLKEEIDRLARTSHRVN</sequence>
<dbReference type="RefSeq" id="WP_040134215.1">
    <property type="nucleotide sequence ID" value="NZ_CP007794.1"/>
</dbReference>
<evidence type="ECO:0000313" key="6">
    <source>
        <dbReference type="Proteomes" id="UP000236268"/>
    </source>
</evidence>
<evidence type="ECO:0000313" key="1">
    <source>
        <dbReference type="EMBL" id="AIB13870.1"/>
    </source>
</evidence>
<dbReference type="Pfam" id="PF04325">
    <property type="entry name" value="DUF465"/>
    <property type="match status" value="1"/>
</dbReference>
<name>A0A060DM63_9PROT</name>
<evidence type="ECO:0000313" key="8">
    <source>
        <dbReference type="Proteomes" id="UP001628281"/>
    </source>
</evidence>
<dbReference type="Proteomes" id="UP000236268">
    <property type="component" value="Unassembled WGS sequence"/>
</dbReference>
<dbReference type="KEGG" id="abq:ABAZ39_18190"/>
<dbReference type="InterPro" id="IPR007420">
    <property type="entry name" value="DUF465"/>
</dbReference>
<accession>A0A060DM63</accession>
<geneLocation type="plasmid" evidence="4">
    <name>p1unnanmed</name>
</geneLocation>
<evidence type="ECO:0000313" key="4">
    <source>
        <dbReference type="EMBL" id="PNR00509.1"/>
    </source>
</evidence>
<dbReference type="Gene3D" id="6.10.280.50">
    <property type="match status" value="1"/>
</dbReference>
<organism evidence="1 5">
    <name type="scientific">Azospirillum argentinense</name>
    <dbReference type="NCBI Taxonomy" id="2970906"/>
    <lineage>
        <taxon>Bacteria</taxon>
        <taxon>Pseudomonadati</taxon>
        <taxon>Pseudomonadota</taxon>
        <taxon>Alphaproteobacteria</taxon>
        <taxon>Rhodospirillales</taxon>
        <taxon>Azospirillaceae</taxon>
        <taxon>Azospirillum</taxon>
    </lineage>
</organism>
<dbReference type="EMBL" id="VEWN01000008">
    <property type="protein sequence ID" value="KAA1054953.1"/>
    <property type="molecule type" value="Genomic_DNA"/>
</dbReference>